<dbReference type="SMART" id="SM00450">
    <property type="entry name" value="RHOD"/>
    <property type="match status" value="1"/>
</dbReference>
<dbReference type="Proteomes" id="UP001153678">
    <property type="component" value="Unassembled WGS sequence"/>
</dbReference>
<dbReference type="PROSITE" id="PS50206">
    <property type="entry name" value="RHODANESE_3"/>
    <property type="match status" value="1"/>
</dbReference>
<dbReference type="InterPro" id="IPR001763">
    <property type="entry name" value="Rhodanese-like_dom"/>
</dbReference>
<dbReference type="Gene3D" id="3.40.250.10">
    <property type="entry name" value="Rhodanese-like domain"/>
    <property type="match status" value="1"/>
</dbReference>
<dbReference type="SUPFAM" id="SSF52821">
    <property type="entry name" value="Rhodanese/Cell cycle control phosphatase"/>
    <property type="match status" value="1"/>
</dbReference>
<protein>
    <submittedName>
        <fullName evidence="2">17919_t:CDS:1</fullName>
    </submittedName>
</protein>
<evidence type="ECO:0000313" key="3">
    <source>
        <dbReference type="Proteomes" id="UP001153678"/>
    </source>
</evidence>
<dbReference type="EMBL" id="CAMKVN010004034">
    <property type="protein sequence ID" value="CAI2186168.1"/>
    <property type="molecule type" value="Genomic_DNA"/>
</dbReference>
<feature type="domain" description="Rhodanese" evidence="1">
    <location>
        <begin position="26"/>
        <end position="107"/>
    </location>
</feature>
<gene>
    <name evidence="2" type="ORF">FWILDA_LOCUS12439</name>
</gene>
<feature type="non-terminal residue" evidence="2">
    <location>
        <position position="1"/>
    </location>
</feature>
<sequence length="109" mass="12750">CKIILEEKKILNMEKEYIGKEEFIKIKDQALIIDVRDKLEHQTLKTFLNSINIPYENLIIEPEKYISDQNKLIIIYCNYGNRSGKAASFLRRKGYSQVFVLKGGMYGTQ</sequence>
<accession>A0A9W4WU61</accession>
<evidence type="ECO:0000313" key="2">
    <source>
        <dbReference type="EMBL" id="CAI2186168.1"/>
    </source>
</evidence>
<comment type="caution">
    <text evidence="2">The sequence shown here is derived from an EMBL/GenBank/DDBJ whole genome shotgun (WGS) entry which is preliminary data.</text>
</comment>
<dbReference type="OrthoDB" id="566238at2759"/>
<name>A0A9W4WU61_9GLOM</name>
<dbReference type="PANTHER" id="PTHR43031">
    <property type="entry name" value="FAD-DEPENDENT OXIDOREDUCTASE"/>
    <property type="match status" value="1"/>
</dbReference>
<reference evidence="2" key="1">
    <citation type="submission" date="2022-08" db="EMBL/GenBank/DDBJ databases">
        <authorList>
            <person name="Kallberg Y."/>
            <person name="Tangrot J."/>
            <person name="Rosling A."/>
        </authorList>
    </citation>
    <scope>NUCLEOTIDE SEQUENCE</scope>
    <source>
        <strain evidence="2">Wild A</strain>
    </source>
</reference>
<dbReference type="InterPro" id="IPR050229">
    <property type="entry name" value="GlpE_sulfurtransferase"/>
</dbReference>
<keyword evidence="3" id="KW-1185">Reference proteome</keyword>
<dbReference type="PANTHER" id="PTHR43031:SF1">
    <property type="entry name" value="PYRIDINE NUCLEOTIDE-DISULPHIDE OXIDOREDUCTASE"/>
    <property type="match status" value="1"/>
</dbReference>
<dbReference type="CDD" id="cd00158">
    <property type="entry name" value="RHOD"/>
    <property type="match status" value="1"/>
</dbReference>
<dbReference type="InterPro" id="IPR036873">
    <property type="entry name" value="Rhodanese-like_dom_sf"/>
</dbReference>
<organism evidence="2 3">
    <name type="scientific">Funneliformis geosporum</name>
    <dbReference type="NCBI Taxonomy" id="1117311"/>
    <lineage>
        <taxon>Eukaryota</taxon>
        <taxon>Fungi</taxon>
        <taxon>Fungi incertae sedis</taxon>
        <taxon>Mucoromycota</taxon>
        <taxon>Glomeromycotina</taxon>
        <taxon>Glomeromycetes</taxon>
        <taxon>Glomerales</taxon>
        <taxon>Glomeraceae</taxon>
        <taxon>Funneliformis</taxon>
    </lineage>
</organism>
<dbReference type="Pfam" id="PF00581">
    <property type="entry name" value="Rhodanese"/>
    <property type="match status" value="1"/>
</dbReference>
<proteinExistence type="predicted"/>
<evidence type="ECO:0000259" key="1">
    <source>
        <dbReference type="PROSITE" id="PS50206"/>
    </source>
</evidence>
<dbReference type="AlphaFoldDB" id="A0A9W4WU61"/>